<evidence type="ECO:0000256" key="2">
    <source>
        <dbReference type="ARBA" id="ARBA00023125"/>
    </source>
</evidence>
<dbReference type="RefSeq" id="WP_189084967.1">
    <property type="nucleotide sequence ID" value="NZ_BMRJ01000001.1"/>
</dbReference>
<dbReference type="Pfam" id="PF00440">
    <property type="entry name" value="TetR_N"/>
    <property type="match status" value="1"/>
</dbReference>
<dbReference type="PANTHER" id="PTHR30055:SF238">
    <property type="entry name" value="MYCOFACTOCIN BIOSYNTHESIS TRANSCRIPTIONAL REGULATOR MFTR-RELATED"/>
    <property type="match status" value="1"/>
</dbReference>
<dbReference type="Gene3D" id="1.10.10.60">
    <property type="entry name" value="Homeodomain-like"/>
    <property type="match status" value="1"/>
</dbReference>
<dbReference type="GO" id="GO:0003700">
    <property type="term" value="F:DNA-binding transcription factor activity"/>
    <property type="evidence" value="ECO:0007669"/>
    <property type="project" value="TreeGrafter"/>
</dbReference>
<evidence type="ECO:0000259" key="6">
    <source>
        <dbReference type="PROSITE" id="PS50977"/>
    </source>
</evidence>
<keyword evidence="2 4" id="KW-0238">DNA-binding</keyword>
<evidence type="ECO:0000256" key="3">
    <source>
        <dbReference type="ARBA" id="ARBA00023163"/>
    </source>
</evidence>
<evidence type="ECO:0000256" key="5">
    <source>
        <dbReference type="SAM" id="MobiDB-lite"/>
    </source>
</evidence>
<dbReference type="Gene3D" id="1.10.357.10">
    <property type="entry name" value="Tetracycline Repressor, domain 2"/>
    <property type="match status" value="1"/>
</dbReference>
<feature type="DNA-binding region" description="H-T-H motif" evidence="4">
    <location>
        <begin position="51"/>
        <end position="70"/>
    </location>
</feature>
<feature type="region of interest" description="Disordered" evidence="5">
    <location>
        <begin position="1"/>
        <end position="33"/>
    </location>
</feature>
<dbReference type="PROSITE" id="PS50977">
    <property type="entry name" value="HTH_TETR_2"/>
    <property type="match status" value="1"/>
</dbReference>
<dbReference type="EMBL" id="BMRJ01000001">
    <property type="protein sequence ID" value="GGR25208.1"/>
    <property type="molecule type" value="Genomic_DNA"/>
</dbReference>
<dbReference type="InterPro" id="IPR001647">
    <property type="entry name" value="HTH_TetR"/>
</dbReference>
<keyword evidence="1" id="KW-0805">Transcription regulation</keyword>
<proteinExistence type="predicted"/>
<evidence type="ECO:0000256" key="1">
    <source>
        <dbReference type="ARBA" id="ARBA00023015"/>
    </source>
</evidence>
<dbReference type="Proteomes" id="UP000610303">
    <property type="component" value="Unassembled WGS sequence"/>
</dbReference>
<dbReference type="Pfam" id="PF17754">
    <property type="entry name" value="TetR_C_14"/>
    <property type="match status" value="1"/>
</dbReference>
<dbReference type="GO" id="GO:0000976">
    <property type="term" value="F:transcription cis-regulatory region binding"/>
    <property type="evidence" value="ECO:0007669"/>
    <property type="project" value="TreeGrafter"/>
</dbReference>
<accession>A0A918CJU9</accession>
<dbReference type="SUPFAM" id="SSF46689">
    <property type="entry name" value="Homeodomain-like"/>
    <property type="match status" value="1"/>
</dbReference>
<dbReference type="InterPro" id="IPR009057">
    <property type="entry name" value="Homeodomain-like_sf"/>
</dbReference>
<gene>
    <name evidence="7" type="ORF">GCM10010196_19010</name>
</gene>
<evidence type="ECO:0000313" key="8">
    <source>
        <dbReference type="Proteomes" id="UP000610303"/>
    </source>
</evidence>
<feature type="domain" description="HTH tetR-type" evidence="6">
    <location>
        <begin position="28"/>
        <end position="88"/>
    </location>
</feature>
<dbReference type="PRINTS" id="PR00455">
    <property type="entry name" value="HTHTETR"/>
</dbReference>
<dbReference type="InterPro" id="IPR050109">
    <property type="entry name" value="HTH-type_TetR-like_transc_reg"/>
</dbReference>
<comment type="caution">
    <text evidence="7">The sequence shown here is derived from an EMBL/GenBank/DDBJ whole genome shotgun (WGS) entry which is preliminary data.</text>
</comment>
<reference evidence="7" key="1">
    <citation type="journal article" date="2014" name="Int. J. Syst. Evol. Microbiol.">
        <title>Complete genome sequence of Corynebacterium casei LMG S-19264T (=DSM 44701T), isolated from a smear-ripened cheese.</title>
        <authorList>
            <consortium name="US DOE Joint Genome Institute (JGI-PGF)"/>
            <person name="Walter F."/>
            <person name="Albersmeier A."/>
            <person name="Kalinowski J."/>
            <person name="Ruckert C."/>
        </authorList>
    </citation>
    <scope>NUCLEOTIDE SEQUENCE</scope>
    <source>
        <strain evidence="7">JCM 3346</strain>
    </source>
</reference>
<feature type="compositionally biased region" description="Low complexity" evidence="5">
    <location>
        <begin position="1"/>
        <end position="20"/>
    </location>
</feature>
<evidence type="ECO:0000256" key="4">
    <source>
        <dbReference type="PROSITE-ProRule" id="PRU00335"/>
    </source>
</evidence>
<reference evidence="7" key="2">
    <citation type="submission" date="2020-09" db="EMBL/GenBank/DDBJ databases">
        <authorList>
            <person name="Sun Q."/>
            <person name="Ohkuma M."/>
        </authorList>
    </citation>
    <scope>NUCLEOTIDE SEQUENCE</scope>
    <source>
        <strain evidence="7">JCM 3346</strain>
    </source>
</reference>
<protein>
    <recommendedName>
        <fullName evidence="6">HTH tetR-type domain-containing protein</fullName>
    </recommendedName>
</protein>
<dbReference type="PANTHER" id="PTHR30055">
    <property type="entry name" value="HTH-TYPE TRANSCRIPTIONAL REGULATOR RUTR"/>
    <property type="match status" value="1"/>
</dbReference>
<keyword evidence="3" id="KW-0804">Transcription</keyword>
<evidence type="ECO:0000313" key="7">
    <source>
        <dbReference type="EMBL" id="GGR25208.1"/>
    </source>
</evidence>
<sequence length="224" mass="23033">MTKSSAGGTAATTASPAVRSGRGGRPRASSRRTLEDAAGELFLEQGYARTTIDQIAQRAGVGRNTFFNYFATKSDLLWLDVDDTLRALPEVLATVPAGLAPSAALREALLGLAVRHPHRGIPLALSQREAIGAEAEFRASGLERFLGVAAELGTFLAARSGRAPGDPLVRAASSAAVAALVSGAADWALTGVERGALADAVRDAVDPVCRGYALALDAAPAATR</sequence>
<keyword evidence="8" id="KW-1185">Reference proteome</keyword>
<organism evidence="7 8">
    <name type="scientific">Agromyces mediolanus</name>
    <name type="common">Corynebacterium mediolanum</name>
    <dbReference type="NCBI Taxonomy" id="41986"/>
    <lineage>
        <taxon>Bacteria</taxon>
        <taxon>Bacillati</taxon>
        <taxon>Actinomycetota</taxon>
        <taxon>Actinomycetes</taxon>
        <taxon>Micrococcales</taxon>
        <taxon>Microbacteriaceae</taxon>
        <taxon>Agromyces</taxon>
    </lineage>
</organism>
<dbReference type="AlphaFoldDB" id="A0A918CJU9"/>
<name>A0A918CJU9_AGRME</name>
<dbReference type="InterPro" id="IPR041347">
    <property type="entry name" value="MftR_C"/>
</dbReference>